<feature type="compositionally biased region" description="Polar residues" evidence="1">
    <location>
        <begin position="449"/>
        <end position="460"/>
    </location>
</feature>
<reference evidence="3" key="4">
    <citation type="journal article" date="2008" name="Microbiology">
        <title>Conditionally positive effect of the TetR-family transcriptional regulator AtrA on streptomycin production by Streptomyces griseus.</title>
        <authorList>
            <person name="Hirano S."/>
            <person name="Tanaka K."/>
            <person name="Ohnishi Y."/>
            <person name="Horinouchi S."/>
        </authorList>
    </citation>
    <scope>NUCLEOTIDE SEQUENCE</scope>
    <source>
        <strain evidence="3">NBRC 13350</strain>
    </source>
</reference>
<name>B1VNC2_STRGG</name>
<reference evidence="3" key="2">
    <citation type="journal article" date="2008" name="J. Bacteriol.">
        <title>The genome sequence of the streptomycin-producing microorganism Streptomyces griseus IFO 13350.</title>
        <authorList>
            <person name="Ohnishi Y."/>
            <person name="Ishikawa J."/>
            <person name="Hara H."/>
            <person name="Suzuki H."/>
            <person name="Ikenoya M."/>
            <person name="Ikeda H."/>
            <person name="Yamashita A."/>
            <person name="Hattori M."/>
            <person name="Horinouchi S."/>
        </authorList>
    </citation>
    <scope>NUCLEOTIDE SEQUENCE</scope>
    <source>
        <strain evidence="3">NBRC 13350</strain>
    </source>
</reference>
<evidence type="ECO:0000259" key="2">
    <source>
        <dbReference type="Pfam" id="PF20283"/>
    </source>
</evidence>
<reference evidence="5" key="1">
    <citation type="journal article" date="2008" name="J. Bacteriol.">
        <title>Genome sequence of the streptomycin-producing microorganism Streptomyces griseus IFO 13350.</title>
        <authorList>
            <person name="Ohnishi Y."/>
            <person name="Ishikawa J."/>
            <person name="Hara H."/>
            <person name="Suzuki H."/>
            <person name="Ikenoya M."/>
            <person name="Ikeda H."/>
            <person name="Yamashita A."/>
            <person name="Hattori M."/>
            <person name="Horinouchi S."/>
        </authorList>
    </citation>
    <scope>NUCLEOTIDE SEQUENCE [LARGE SCALE GENOMIC DNA]</scope>
    <source>
        <strain evidence="5">JCM 4626 / NBRC 13350</strain>
    </source>
</reference>
<dbReference type="KEGG" id="sgr:SGR_116t"/>
<protein>
    <recommendedName>
        <fullName evidence="2">ABC-three component systems C-terminal domain-containing protein</fullName>
    </recommendedName>
</protein>
<dbReference type="EMBL" id="AP009493">
    <property type="protein sequence ID" value="BAG23850.1"/>
    <property type="molecule type" value="Genomic_DNA"/>
</dbReference>
<evidence type="ECO:0000313" key="5">
    <source>
        <dbReference type="Proteomes" id="UP000001685"/>
    </source>
</evidence>
<proteinExistence type="predicted"/>
<evidence type="ECO:0000256" key="1">
    <source>
        <dbReference type="SAM" id="MobiDB-lite"/>
    </source>
</evidence>
<dbReference type="HOGENOM" id="CLU_059732_0_0_11"/>
<dbReference type="eggNOG" id="ENOG5031ZZQ">
    <property type="taxonomic scope" value="Bacteria"/>
</dbReference>
<dbReference type="Proteomes" id="UP000001685">
    <property type="component" value="Chromosome"/>
</dbReference>
<evidence type="ECO:0000313" key="4">
    <source>
        <dbReference type="EMBL" id="BAG23850.1"/>
    </source>
</evidence>
<organism evidence="3 5">
    <name type="scientific">Streptomyces griseus subsp. griseus (strain JCM 4626 / CBS 651.72 / NBRC 13350 / KCC S-0626 / ISP 5235)</name>
    <dbReference type="NCBI Taxonomy" id="455632"/>
    <lineage>
        <taxon>Bacteria</taxon>
        <taxon>Bacillati</taxon>
        <taxon>Actinomycetota</taxon>
        <taxon>Actinomycetes</taxon>
        <taxon>Kitasatosporales</taxon>
        <taxon>Streptomycetaceae</taxon>
        <taxon>Streptomyces</taxon>
    </lineage>
</organism>
<feature type="region of interest" description="Disordered" evidence="1">
    <location>
        <begin position="413"/>
        <end position="460"/>
    </location>
</feature>
<dbReference type="Pfam" id="PF20283">
    <property type="entry name" value="CTD7"/>
    <property type="match status" value="1"/>
</dbReference>
<feature type="domain" description="ABC-three component systems C-terminal" evidence="2">
    <location>
        <begin position="317"/>
        <end position="451"/>
    </location>
</feature>
<reference evidence="3" key="3">
    <citation type="journal article" date="2008" name="J. Biol. Chem.">
        <title>Phenolic lipids synthesized by type III polyketide synthase confer penicillin resistance on Streptomyces griseus.</title>
        <authorList>
            <person name="Funabashi M."/>
            <person name="Funa N."/>
            <person name="Horinouchi S."/>
        </authorList>
    </citation>
    <scope>NUCLEOTIDE SEQUENCE</scope>
    <source>
        <strain evidence="3">NBRC 13350</strain>
    </source>
</reference>
<dbReference type="InterPro" id="IPR046913">
    <property type="entry name" value="ABC-3C_CTD7"/>
</dbReference>
<sequence length="460" mass="52022">MLRCGPGERNSASHQTEQPRAAFLVRPVAGVGLAPLRPARSVVGNVARARSHSAAGQMTGYLYQGELALLELARRSWQDPTVEVRMELLDDIEFLDPDKTPRELLQAKHREAAGPLSETGKDFWRSVASWIDALKKLSDPADAAMPILRLVSTQTAPPGTFFQYLSDGPDRDETKALERMEETADDADGPVTTAEDRELFMQLAPARRQQLVRAITVNDAAPLMSDLDSSLAKELGITPSDHAQAALDEIKGWWYGMAVKLLERKNPQHMRASVSAQELMCRRDEVTGRYIGKNLPITETLRHLTQAEIADYNDRLVVTQMRWIGLPDDEVAMHLRDYHYARAQRSEWLRTFKITPERLDEYEGELHYEWETAFRRRTRRIRDDMSEEQRQDIGQEILDATMDRVADTQLRPGSVTAPWIGTGSAHGLSDQADTAEPDRQLGWHPNYQDLCQSPDESQEQ</sequence>
<dbReference type="EMBL" id="AP009493">
    <property type="protein sequence ID" value="BAG16945.1"/>
    <property type="molecule type" value="Genomic_DNA"/>
</dbReference>
<dbReference type="AlphaFoldDB" id="B1VNC2"/>
<dbReference type="KEGG" id="sgr:SGR_7023t"/>
<accession>B1VNC2</accession>
<gene>
    <name evidence="3" type="ordered locus">SGR_116t</name>
    <name evidence="4" type="ordered locus">SGR_7023t</name>
</gene>
<evidence type="ECO:0000313" key="3">
    <source>
        <dbReference type="EMBL" id="BAG16945.1"/>
    </source>
</evidence>